<evidence type="ECO:0000259" key="6">
    <source>
        <dbReference type="Pfam" id="PF04138"/>
    </source>
</evidence>
<organism evidence="7 10">
    <name type="scientific">Xanthomonas sontii</name>
    <dbReference type="NCBI Taxonomy" id="2650745"/>
    <lineage>
        <taxon>Bacteria</taxon>
        <taxon>Pseudomonadati</taxon>
        <taxon>Pseudomonadota</taxon>
        <taxon>Gammaproteobacteria</taxon>
        <taxon>Lysobacterales</taxon>
        <taxon>Lysobacteraceae</taxon>
        <taxon>Xanthomonas</taxon>
    </lineage>
</organism>
<dbReference type="Proteomes" id="UP000437931">
    <property type="component" value="Unassembled WGS sequence"/>
</dbReference>
<feature type="transmembrane region" description="Helical" evidence="5">
    <location>
        <begin position="16"/>
        <end position="37"/>
    </location>
</feature>
<comment type="subcellular location">
    <subcellularLocation>
        <location evidence="1">Membrane</location>
        <topology evidence="1">Multi-pass membrane protein</topology>
    </subcellularLocation>
</comment>
<evidence type="ECO:0000313" key="8">
    <source>
        <dbReference type="EMBL" id="MRH76020.1"/>
    </source>
</evidence>
<evidence type="ECO:0000256" key="1">
    <source>
        <dbReference type="ARBA" id="ARBA00004141"/>
    </source>
</evidence>
<evidence type="ECO:0000256" key="2">
    <source>
        <dbReference type="ARBA" id="ARBA00022692"/>
    </source>
</evidence>
<dbReference type="InterPro" id="IPR007267">
    <property type="entry name" value="GtrA_DPMS_TM"/>
</dbReference>
<reference evidence="9 10" key="1">
    <citation type="submission" date="2019-11" db="EMBL/GenBank/DDBJ databases">
        <title>First report of rice panicle blight caused by Xanthomonas sp. in Iran.</title>
        <authorList>
            <person name="Mirghasempour S.A."/>
            <person name="Huang S."/>
            <person name="Brady C.L."/>
            <person name="Studholme D.J."/>
        </authorList>
    </citation>
    <scope>NUCLEOTIDE SEQUENCE [LARGE SCALE GENOMIC DNA]</scope>
    <source>
        <strain evidence="7 10">ASD011</strain>
        <strain evidence="9">SAM114</strain>
    </source>
</reference>
<evidence type="ECO:0000256" key="3">
    <source>
        <dbReference type="ARBA" id="ARBA00022989"/>
    </source>
</evidence>
<protein>
    <recommendedName>
        <fullName evidence="6">GtrA/DPMS transmembrane domain-containing protein</fullName>
    </recommendedName>
</protein>
<evidence type="ECO:0000313" key="7">
    <source>
        <dbReference type="EMBL" id="MRH01688.1"/>
    </source>
</evidence>
<feature type="transmembrane region" description="Helical" evidence="5">
    <location>
        <begin position="77"/>
        <end position="101"/>
    </location>
</feature>
<dbReference type="RefSeq" id="WP_153752153.1">
    <property type="nucleotide sequence ID" value="NZ_WJPM01000014.1"/>
</dbReference>
<proteinExistence type="predicted"/>
<feature type="transmembrane region" description="Helical" evidence="5">
    <location>
        <begin position="43"/>
        <end position="65"/>
    </location>
</feature>
<gene>
    <name evidence="7" type="ORF">GIY21_15435</name>
    <name evidence="8" type="ORF">GIY22_15450</name>
</gene>
<accession>A0A6N7QDG7</accession>
<feature type="domain" description="GtrA/DPMS transmembrane" evidence="6">
    <location>
        <begin position="15"/>
        <end position="135"/>
    </location>
</feature>
<keyword evidence="9" id="KW-1185">Reference proteome</keyword>
<evidence type="ECO:0000313" key="10">
    <source>
        <dbReference type="Proteomes" id="UP000439314"/>
    </source>
</evidence>
<dbReference type="Pfam" id="PF04138">
    <property type="entry name" value="GtrA_DPMS_TM"/>
    <property type="match status" value="1"/>
</dbReference>
<dbReference type="EMBL" id="WJPM01000014">
    <property type="protein sequence ID" value="MRH76020.1"/>
    <property type="molecule type" value="Genomic_DNA"/>
</dbReference>
<reference evidence="8" key="2">
    <citation type="journal article" date="2020" name="Plant Dis.">
        <title>A Grain Rot of Rice in Iran Caused by a Xanthomonas Strain Closely Related to X. sacchari.</title>
        <authorList>
            <person name="Mirghasempour S.A."/>
            <person name="Huang S."/>
            <person name="Studholme D.J."/>
            <person name="Brady C.L."/>
        </authorList>
    </citation>
    <scope>NUCLEOTIDE SEQUENCE</scope>
    <source>
        <strain evidence="8">SAM114</strain>
    </source>
</reference>
<dbReference type="AlphaFoldDB" id="A0A6N7QDG7"/>
<sequence length="142" mass="15586">MKPVISGLVSSRGGQFVLLSGFGWCLDFAIFYANIAWLGLQPAWANMISATVAAMTVFVIARWVIFDSGSRSFRSTIIYLAYTEFNIVVWALVISFVASLLHSWTSLATATVAVIAKIIVTPISLFLNFVVSRRLSRDGSNE</sequence>
<evidence type="ECO:0000256" key="4">
    <source>
        <dbReference type="ARBA" id="ARBA00023136"/>
    </source>
</evidence>
<keyword evidence="2 5" id="KW-0812">Transmembrane</keyword>
<dbReference type="Proteomes" id="UP000439314">
    <property type="component" value="Unassembled WGS sequence"/>
</dbReference>
<keyword evidence="3 5" id="KW-1133">Transmembrane helix</keyword>
<dbReference type="GO" id="GO:0016020">
    <property type="term" value="C:membrane"/>
    <property type="evidence" value="ECO:0007669"/>
    <property type="project" value="UniProtKB-SubCell"/>
</dbReference>
<name>A0A6N7QDG7_9XANT</name>
<comment type="caution">
    <text evidence="7">The sequence shown here is derived from an EMBL/GenBank/DDBJ whole genome shotgun (WGS) entry which is preliminary data.</text>
</comment>
<keyword evidence="4 5" id="KW-0472">Membrane</keyword>
<feature type="transmembrane region" description="Helical" evidence="5">
    <location>
        <begin position="107"/>
        <end position="131"/>
    </location>
</feature>
<dbReference type="GO" id="GO:0000271">
    <property type="term" value="P:polysaccharide biosynthetic process"/>
    <property type="evidence" value="ECO:0007669"/>
    <property type="project" value="InterPro"/>
</dbReference>
<evidence type="ECO:0000313" key="9">
    <source>
        <dbReference type="Proteomes" id="UP000437931"/>
    </source>
</evidence>
<evidence type="ECO:0000256" key="5">
    <source>
        <dbReference type="SAM" id="Phobius"/>
    </source>
</evidence>
<dbReference type="EMBL" id="WJPN01000014">
    <property type="protein sequence ID" value="MRH01688.1"/>
    <property type="molecule type" value="Genomic_DNA"/>
</dbReference>